<name>A0A3D8I5Y6_9HELI</name>
<sequence>MFKNLSLKNKIILLVLGATLSFAVLMVLVFIDEKRLAKASATLVHEIIQTEIEQKLKLSTDSLAQALGTLVEGKAEVEQIAIIAQTIEDFRFESDKSGYFFAYKEYTPVAHPTRKDLIGTSLAQTKDANGVFYVKELYQSAQNQTPEGKFVHFHFSKPKPDGSLSNAPKIAYATLIPHTENIWLSTGVYVDTLENYASEHSLSFIGLVNSTLSEALIGGLAVFIIIFLPLSVLFYRHLIQSVKVLSRNMYVFFQYLNHKIEHIELIPLAGKDELAQIANDIQENVAQIAKGLEKDKELVAHSLGVIGRAKEGYADRLIELKANNPQLNDLRNIVNELLNLLMSGVGKDLHEINRVFDSYTKLDFTTEVKDANGRVEVVTNTLGQEIRKMLQTNSDFAHTLSHESQSLQEAVN</sequence>
<evidence type="ECO:0000256" key="3">
    <source>
        <dbReference type="ARBA" id="ARBA00022692"/>
    </source>
</evidence>
<evidence type="ECO:0000256" key="1">
    <source>
        <dbReference type="ARBA" id="ARBA00004651"/>
    </source>
</evidence>
<evidence type="ECO:0000256" key="2">
    <source>
        <dbReference type="ARBA" id="ARBA00022475"/>
    </source>
</evidence>
<keyword evidence="9" id="KW-1185">Reference proteome</keyword>
<evidence type="ECO:0000313" key="9">
    <source>
        <dbReference type="Proteomes" id="UP000256599"/>
    </source>
</evidence>
<keyword evidence="3 6" id="KW-0812">Transmembrane</keyword>
<dbReference type="EMBL" id="NXLR01000003">
    <property type="protein sequence ID" value="RDU60562.1"/>
    <property type="molecule type" value="Genomic_DNA"/>
</dbReference>
<dbReference type="AlphaFoldDB" id="A0A3D8I5Y6"/>
<evidence type="ECO:0000256" key="6">
    <source>
        <dbReference type="SAM" id="Phobius"/>
    </source>
</evidence>
<dbReference type="Gene3D" id="3.30.450.20">
    <property type="entry name" value="PAS domain"/>
    <property type="match status" value="1"/>
</dbReference>
<evidence type="ECO:0000313" key="8">
    <source>
        <dbReference type="EMBL" id="RDU60562.1"/>
    </source>
</evidence>
<dbReference type="InterPro" id="IPR004010">
    <property type="entry name" value="Double_Cache_2"/>
</dbReference>
<evidence type="ECO:0000256" key="4">
    <source>
        <dbReference type="ARBA" id="ARBA00022989"/>
    </source>
</evidence>
<dbReference type="GO" id="GO:0005886">
    <property type="term" value="C:plasma membrane"/>
    <property type="evidence" value="ECO:0007669"/>
    <property type="project" value="UniProtKB-SubCell"/>
</dbReference>
<dbReference type="InterPro" id="IPR033480">
    <property type="entry name" value="sCache_2"/>
</dbReference>
<dbReference type="Pfam" id="PF08269">
    <property type="entry name" value="dCache_2"/>
    <property type="match status" value="1"/>
</dbReference>
<keyword evidence="2" id="KW-1003">Cell membrane</keyword>
<feature type="transmembrane region" description="Helical" evidence="6">
    <location>
        <begin position="215"/>
        <end position="235"/>
    </location>
</feature>
<comment type="caution">
    <text evidence="8">The sequence shown here is derived from an EMBL/GenBank/DDBJ whole genome shotgun (WGS) entry which is preliminary data.</text>
</comment>
<evidence type="ECO:0000259" key="7">
    <source>
        <dbReference type="SMART" id="SM01049"/>
    </source>
</evidence>
<proteinExistence type="predicted"/>
<reference evidence="8 9" key="1">
    <citation type="submission" date="2018-04" db="EMBL/GenBank/DDBJ databases">
        <title>Novel Campyloabacter and Helicobacter Species and Strains.</title>
        <authorList>
            <person name="Mannion A.J."/>
            <person name="Shen Z."/>
            <person name="Fox J.G."/>
        </authorList>
    </citation>
    <scope>NUCLEOTIDE SEQUENCE [LARGE SCALE GENOMIC DNA]</scope>
    <source>
        <strain evidence="8 9">MIT 98-6070</strain>
    </source>
</reference>
<dbReference type="SMART" id="SM01049">
    <property type="entry name" value="Cache_2"/>
    <property type="match status" value="1"/>
</dbReference>
<dbReference type="Proteomes" id="UP000256599">
    <property type="component" value="Unassembled WGS sequence"/>
</dbReference>
<keyword evidence="4 6" id="KW-1133">Transmembrane helix</keyword>
<keyword evidence="5 6" id="KW-0472">Membrane</keyword>
<evidence type="ECO:0000256" key="5">
    <source>
        <dbReference type="ARBA" id="ARBA00023136"/>
    </source>
</evidence>
<accession>A0A3D8I5Y6</accession>
<comment type="subcellular location">
    <subcellularLocation>
        <location evidence="1">Cell membrane</location>
        <topology evidence="1">Multi-pass membrane protein</topology>
    </subcellularLocation>
</comment>
<gene>
    <name evidence="8" type="ORF">CQA63_03205</name>
</gene>
<feature type="non-terminal residue" evidence="8">
    <location>
        <position position="412"/>
    </location>
</feature>
<protein>
    <submittedName>
        <fullName evidence="8">Chemotaxis protein</fullName>
    </submittedName>
</protein>
<organism evidence="8 9">
    <name type="scientific">Helicobacter marmotae</name>
    <dbReference type="NCBI Taxonomy" id="152490"/>
    <lineage>
        <taxon>Bacteria</taxon>
        <taxon>Pseudomonadati</taxon>
        <taxon>Campylobacterota</taxon>
        <taxon>Epsilonproteobacteria</taxon>
        <taxon>Campylobacterales</taxon>
        <taxon>Helicobacteraceae</taxon>
        <taxon>Helicobacter</taxon>
    </lineage>
</organism>
<feature type="domain" description="Single Cache" evidence="7">
    <location>
        <begin position="49"/>
        <end position="135"/>
    </location>
</feature>
<dbReference type="RefSeq" id="WP_115511824.1">
    <property type="nucleotide sequence ID" value="NZ_NXLR01000003.1"/>
</dbReference>
<feature type="transmembrane region" description="Helical" evidence="6">
    <location>
        <begin position="12"/>
        <end position="31"/>
    </location>
</feature>